<dbReference type="Proteomes" id="UP000027590">
    <property type="component" value="Unassembled WGS sequence"/>
</dbReference>
<dbReference type="GO" id="GO:0005737">
    <property type="term" value="C:cytoplasm"/>
    <property type="evidence" value="ECO:0007669"/>
    <property type="project" value="TreeGrafter"/>
</dbReference>
<dbReference type="PROSITE" id="PS51402">
    <property type="entry name" value="CATALASE_3"/>
    <property type="match status" value="1"/>
</dbReference>
<dbReference type="GO" id="GO:0020037">
    <property type="term" value="F:heme binding"/>
    <property type="evidence" value="ECO:0007669"/>
    <property type="project" value="InterPro"/>
</dbReference>
<evidence type="ECO:0000256" key="2">
    <source>
        <dbReference type="ARBA" id="ARBA00022559"/>
    </source>
</evidence>
<dbReference type="PIRSF" id="PIRSF000296">
    <property type="entry name" value="SrpA"/>
    <property type="match status" value="1"/>
</dbReference>
<evidence type="ECO:0000256" key="5">
    <source>
        <dbReference type="ARBA" id="ARBA00023002"/>
    </source>
</evidence>
<evidence type="ECO:0000256" key="6">
    <source>
        <dbReference type="ARBA" id="ARBA00023004"/>
    </source>
</evidence>
<name>A0A7U7G523_9PROT</name>
<evidence type="ECO:0000256" key="7">
    <source>
        <dbReference type="PIRNR" id="PIRNR000296"/>
    </source>
</evidence>
<feature type="domain" description="Catalase core" evidence="11">
    <location>
        <begin position="59"/>
        <end position="337"/>
    </location>
</feature>
<evidence type="ECO:0000259" key="11">
    <source>
        <dbReference type="Pfam" id="PF00199"/>
    </source>
</evidence>
<comment type="caution">
    <text evidence="12">The sequence shown here is derived from an EMBL/GenBank/DDBJ whole genome shotgun (WGS) entry which is preliminary data.</text>
</comment>
<evidence type="ECO:0000313" key="13">
    <source>
        <dbReference type="Proteomes" id="UP000027590"/>
    </source>
</evidence>
<organism evidence="12 13">
    <name type="scientific">Parasaccharibacter apium</name>
    <dbReference type="NCBI Taxonomy" id="1510841"/>
    <lineage>
        <taxon>Bacteria</taxon>
        <taxon>Pseudomonadati</taxon>
        <taxon>Pseudomonadota</taxon>
        <taxon>Alphaproteobacteria</taxon>
        <taxon>Acetobacterales</taxon>
        <taxon>Acetobacteraceae</taxon>
        <taxon>Parasaccharibacter</taxon>
    </lineage>
</organism>
<dbReference type="EC" id="1.11.1.-" evidence="7"/>
<evidence type="ECO:0000256" key="1">
    <source>
        <dbReference type="ARBA" id="ARBA00005329"/>
    </source>
</evidence>
<evidence type="ECO:0000256" key="10">
    <source>
        <dbReference type="SAM" id="MobiDB-lite"/>
    </source>
</evidence>
<dbReference type="AlphaFoldDB" id="A0A7U7G523"/>
<proteinExistence type="inferred from homology"/>
<dbReference type="PANTHER" id="PTHR11465">
    <property type="entry name" value="CATALASE"/>
    <property type="match status" value="1"/>
</dbReference>
<reference evidence="12 13" key="1">
    <citation type="journal article" date="2014" name="Genome Biol. Evol.">
        <title>Acetic acid bacteria genomes reveal functional traits for adaptation to life in insect guts.</title>
        <authorList>
            <person name="Chouaia B."/>
            <person name="Gaiarsa S."/>
            <person name="Crotti E."/>
            <person name="Comandatore F."/>
            <person name="Degli Esposti M."/>
            <person name="Ricci I."/>
            <person name="Alma A."/>
            <person name="Favia G."/>
            <person name="Bandi C."/>
            <person name="Daffonchio D."/>
        </authorList>
    </citation>
    <scope>NUCLEOTIDE SEQUENCE [LARGE SCALE GENOMIC DNA]</scope>
    <source>
        <strain evidence="13">AM169</strain>
    </source>
</reference>
<dbReference type="InterPro" id="IPR018028">
    <property type="entry name" value="Catalase"/>
</dbReference>
<keyword evidence="2 7" id="KW-0575">Peroxidase</keyword>
<dbReference type="PANTHER" id="PTHR11465:SF9">
    <property type="entry name" value="CATALASE"/>
    <property type="match status" value="1"/>
</dbReference>
<evidence type="ECO:0000313" key="12">
    <source>
        <dbReference type="EMBL" id="CDG33296.1"/>
    </source>
</evidence>
<dbReference type="GO" id="GO:0004096">
    <property type="term" value="F:catalase activity"/>
    <property type="evidence" value="ECO:0007669"/>
    <property type="project" value="InterPro"/>
</dbReference>
<dbReference type="SUPFAM" id="SSF56634">
    <property type="entry name" value="Heme-dependent catalase-like"/>
    <property type="match status" value="1"/>
</dbReference>
<dbReference type="GO" id="GO:0042542">
    <property type="term" value="P:response to hydrogen peroxide"/>
    <property type="evidence" value="ECO:0007669"/>
    <property type="project" value="TreeGrafter"/>
</dbReference>
<reference evidence="12 13" key="2">
    <citation type="journal article" date="2014" name="PLoS ONE">
        <title>Evolution of mitochondria reconstructed from the energy metabolism of living bacteria.</title>
        <authorList>
            <person name="Degli Esposti M."/>
            <person name="Chouaia B."/>
            <person name="Comandatore F."/>
            <person name="Crotti E."/>
            <person name="Sassera D."/>
            <person name="Lievens P.M."/>
            <person name="Daffonchio D."/>
            <person name="Bandi C."/>
        </authorList>
    </citation>
    <scope>NUCLEOTIDE SEQUENCE [LARGE SCALE GENOMIC DNA]</scope>
    <source>
        <strain evidence="13">AM169</strain>
    </source>
</reference>
<feature type="active site" evidence="8">
    <location>
        <position position="62"/>
    </location>
</feature>
<dbReference type="GO" id="GO:0046872">
    <property type="term" value="F:metal ion binding"/>
    <property type="evidence" value="ECO:0007669"/>
    <property type="project" value="UniProtKB-KW"/>
</dbReference>
<keyword evidence="5 7" id="KW-0560">Oxidoreductase</keyword>
<dbReference type="Gene3D" id="2.40.180.10">
    <property type="entry name" value="Catalase core domain"/>
    <property type="match status" value="1"/>
</dbReference>
<feature type="region of interest" description="Disordered" evidence="10">
    <location>
        <begin position="337"/>
        <end position="364"/>
    </location>
</feature>
<gene>
    <name evidence="12" type="ORF">SACS_0558</name>
</gene>
<dbReference type="GO" id="GO:0042744">
    <property type="term" value="P:hydrogen peroxide catabolic process"/>
    <property type="evidence" value="ECO:0007669"/>
    <property type="project" value="TreeGrafter"/>
</dbReference>
<comment type="cofactor">
    <cofactor evidence="7">
        <name>heme</name>
        <dbReference type="ChEBI" id="CHEBI:30413"/>
    </cofactor>
</comment>
<dbReference type="RefSeq" id="WP_052348962.1">
    <property type="nucleotide sequence ID" value="NZ_CBLY010000004.1"/>
</dbReference>
<keyword evidence="3 7" id="KW-0349">Heme</keyword>
<keyword evidence="6 7" id="KW-0408">Iron</keyword>
<dbReference type="EMBL" id="CBLY010000004">
    <property type="protein sequence ID" value="CDG33296.1"/>
    <property type="molecule type" value="Genomic_DNA"/>
</dbReference>
<evidence type="ECO:0000256" key="4">
    <source>
        <dbReference type="ARBA" id="ARBA00022723"/>
    </source>
</evidence>
<dbReference type="InterPro" id="IPR011614">
    <property type="entry name" value="Catalase_core"/>
</dbReference>
<evidence type="ECO:0000256" key="9">
    <source>
        <dbReference type="PIRSR" id="PIRSR000296-2"/>
    </source>
</evidence>
<protein>
    <recommendedName>
        <fullName evidence="7">Catalase-related peroxidase</fullName>
        <ecNumber evidence="7">1.11.1.-</ecNumber>
    </recommendedName>
</protein>
<comment type="similarity">
    <text evidence="1 7">Belongs to the catalase family.</text>
</comment>
<evidence type="ECO:0000256" key="3">
    <source>
        <dbReference type="ARBA" id="ARBA00022617"/>
    </source>
</evidence>
<dbReference type="InterPro" id="IPR024168">
    <property type="entry name" value="Catalase_SrpA-type_pred"/>
</dbReference>
<comment type="function">
    <text evidence="7">Has an organic peroxide-dependent peroxidase activity.</text>
</comment>
<accession>A0A7U7G523</accession>
<feature type="binding site" description="axial binding residue" evidence="9">
    <location>
        <position position="330"/>
    </location>
    <ligand>
        <name>heme</name>
        <dbReference type="ChEBI" id="CHEBI:30413"/>
    </ligand>
    <ligandPart>
        <name>Fe</name>
        <dbReference type="ChEBI" id="CHEBI:18248"/>
    </ligandPart>
</feature>
<evidence type="ECO:0000256" key="8">
    <source>
        <dbReference type="PIRSR" id="PIRSR000296-1"/>
    </source>
</evidence>
<sequence length="364" mass="39388">MAHSPRKGSPARWAAVILPPLCLGGLLAWTADIFSPAAISPSHFMQRFHNAGAPGDGFRRAHAKGMCATGWFDPTPEGRALSRSGIFRGEHLPVMGRFSLAPPLPYLPDNPAVARSLSMQIRSPSGDDWRLALVDVPLQSMRDIADAYAFFGAAKLDPATHRPDPVAVQAYAAQRPWLKTAFEQAKAHKQTSDLTNDTYNSLDSFILTDEAGKKAAVRWAAVAQEPFSPADGSGANDGNYLFKRLVQTLDQRPLRWDIVATVAREGDPVNDSSQPWDNADQKVTVGTVTFTKAYSEDESPCGPMVFDPTILPDGISASDDPLLALRSSVYMRSYATRSAEHKAPSMVTPGDVASPTLTQDEKGQ</sequence>
<dbReference type="InterPro" id="IPR020835">
    <property type="entry name" value="Catalase_sf"/>
</dbReference>
<dbReference type="Pfam" id="PF00199">
    <property type="entry name" value="Catalase"/>
    <property type="match status" value="1"/>
</dbReference>
<keyword evidence="4 7" id="KW-0479">Metal-binding</keyword>
<dbReference type="Gene3D" id="1.20.1280.120">
    <property type="match status" value="1"/>
</dbReference>